<sequence>MKVTIKSFATLRKLMDKELILEIKEGATVGDTIKELTQKYDGLFNELFESSGVIRPYVNILVNGKNIHFIDKLETKLKDEDIISLFPPIAGG</sequence>
<dbReference type="SUPFAM" id="SSF54285">
    <property type="entry name" value="MoaD/ThiS"/>
    <property type="match status" value="1"/>
</dbReference>
<dbReference type="Gene3D" id="3.10.20.30">
    <property type="match status" value="1"/>
</dbReference>
<protein>
    <submittedName>
        <fullName evidence="1">MoaD/ThiS family protein</fullName>
    </submittedName>
</protein>
<dbReference type="InterPro" id="IPR003749">
    <property type="entry name" value="ThiS/MoaD-like"/>
</dbReference>
<dbReference type="CDD" id="cd17505">
    <property type="entry name" value="Ubl_SAMP1_like"/>
    <property type="match status" value="1"/>
</dbReference>
<evidence type="ECO:0000313" key="1">
    <source>
        <dbReference type="EMBL" id="WOF17003.1"/>
    </source>
</evidence>
<reference evidence="1 2" key="1">
    <citation type="submission" date="2019-09" db="EMBL/GenBank/DDBJ databases">
        <title>The complete genome of Methanoplanus sp. FWC-SCC4.</title>
        <authorList>
            <person name="Chen S.-C."/>
            <person name="Zhou Y.-Z."/>
            <person name="Lai M.-C."/>
        </authorList>
    </citation>
    <scope>NUCLEOTIDE SEQUENCE [LARGE SCALE GENOMIC DNA]</scope>
    <source>
        <strain evidence="1 2">FWC-SCC4</strain>
    </source>
</reference>
<organism evidence="1 2">
    <name type="scientific">Methanochimaera problematica</name>
    <dbReference type="NCBI Taxonomy" id="2609417"/>
    <lineage>
        <taxon>Archaea</taxon>
        <taxon>Methanobacteriati</taxon>
        <taxon>Methanobacteriota</taxon>
        <taxon>Stenosarchaea group</taxon>
        <taxon>Methanomicrobia</taxon>
        <taxon>Methanomicrobiales</taxon>
        <taxon>Methanomicrobiaceae</taxon>
        <taxon>Methanochimaera</taxon>
    </lineage>
</organism>
<dbReference type="PANTHER" id="PTHR38031">
    <property type="entry name" value="SULFUR CARRIER PROTEIN SLR0821-RELATED"/>
    <property type="match status" value="1"/>
</dbReference>
<dbReference type="GeneID" id="85230521"/>
<dbReference type="RefSeq" id="WP_317136454.1">
    <property type="nucleotide sequence ID" value="NZ_CP043875.1"/>
</dbReference>
<dbReference type="AlphaFoldDB" id="A0AA97FFD4"/>
<name>A0AA97FFD4_9EURY</name>
<dbReference type="NCBIfam" id="TIGR01687">
    <property type="entry name" value="moaD_arch"/>
    <property type="match status" value="1"/>
</dbReference>
<dbReference type="EMBL" id="CP043875">
    <property type="protein sequence ID" value="WOF17003.1"/>
    <property type="molecule type" value="Genomic_DNA"/>
</dbReference>
<dbReference type="Proteomes" id="UP001301797">
    <property type="component" value="Chromosome"/>
</dbReference>
<proteinExistence type="predicted"/>
<dbReference type="NCBIfam" id="NF041918">
    <property type="entry name" value="SAMP1"/>
    <property type="match status" value="1"/>
</dbReference>
<gene>
    <name evidence="1" type="ORF">F1737_10095</name>
</gene>
<accession>A0AA97FFD4</accession>
<dbReference type="InterPro" id="IPR016155">
    <property type="entry name" value="Mopterin_synth/thiamin_S_b"/>
</dbReference>
<keyword evidence="2" id="KW-1185">Reference proteome</keyword>
<dbReference type="Pfam" id="PF02597">
    <property type="entry name" value="ThiS"/>
    <property type="match status" value="1"/>
</dbReference>
<evidence type="ECO:0000313" key="2">
    <source>
        <dbReference type="Proteomes" id="UP001301797"/>
    </source>
</evidence>
<dbReference type="InterPro" id="IPR052045">
    <property type="entry name" value="Sulfur_Carrier/Prot_Modifier"/>
</dbReference>
<dbReference type="KEGG" id="mefw:F1737_10095"/>
<dbReference type="InterPro" id="IPR054834">
    <property type="entry name" value="SAMP1_3"/>
</dbReference>
<dbReference type="PANTHER" id="PTHR38031:SF1">
    <property type="entry name" value="SULFUR CARRIER PROTEIN CYSO"/>
    <property type="match status" value="1"/>
</dbReference>
<dbReference type="InterPro" id="IPR010038">
    <property type="entry name" value="MoaD_arc-typ"/>
</dbReference>
<dbReference type="InterPro" id="IPR012675">
    <property type="entry name" value="Beta-grasp_dom_sf"/>
</dbReference>